<dbReference type="InterPro" id="IPR050274">
    <property type="entry name" value="Nuclear_hormone_rcpt_NR2"/>
</dbReference>
<keyword evidence="4" id="KW-0862">Zinc</keyword>
<dbReference type="Proteomes" id="UP000594454">
    <property type="component" value="Chromosome 5"/>
</dbReference>
<name>A0A7R8V2G7_HERIL</name>
<feature type="domain" description="Nuclear receptor" evidence="10">
    <location>
        <begin position="28"/>
        <end position="105"/>
    </location>
</feature>
<keyword evidence="2" id="KW-0479">Metal-binding</keyword>
<dbReference type="PANTHER" id="PTHR24083">
    <property type="entry name" value="NUCLEAR HORMONE RECEPTOR"/>
    <property type="match status" value="1"/>
</dbReference>
<evidence type="ECO:0000313" key="12">
    <source>
        <dbReference type="Proteomes" id="UP000594454"/>
    </source>
</evidence>
<evidence type="ECO:0000256" key="9">
    <source>
        <dbReference type="ARBA" id="ARBA00023242"/>
    </source>
</evidence>
<dbReference type="SUPFAM" id="SSF57716">
    <property type="entry name" value="Glucocorticoid receptor-like (DNA-binding domain)"/>
    <property type="match status" value="1"/>
</dbReference>
<evidence type="ECO:0000259" key="10">
    <source>
        <dbReference type="PROSITE" id="PS51030"/>
    </source>
</evidence>
<dbReference type="InterPro" id="IPR013088">
    <property type="entry name" value="Znf_NHR/GATA"/>
</dbReference>
<dbReference type="PROSITE" id="PS00031">
    <property type="entry name" value="NUCLEAR_REC_DBD_1"/>
    <property type="match status" value="1"/>
</dbReference>
<dbReference type="SMART" id="SM00399">
    <property type="entry name" value="ZnF_C4"/>
    <property type="match status" value="1"/>
</dbReference>
<keyword evidence="3" id="KW-0863">Zinc-finger</keyword>
<keyword evidence="7" id="KW-0804">Transcription</keyword>
<keyword evidence="5" id="KW-0805">Transcription regulation</keyword>
<dbReference type="EMBL" id="LR899013">
    <property type="protein sequence ID" value="CAD7091408.1"/>
    <property type="molecule type" value="Genomic_DNA"/>
</dbReference>
<dbReference type="GO" id="GO:0008270">
    <property type="term" value="F:zinc ion binding"/>
    <property type="evidence" value="ECO:0007669"/>
    <property type="project" value="UniProtKB-KW"/>
</dbReference>
<dbReference type="GO" id="GO:0043565">
    <property type="term" value="F:sequence-specific DNA binding"/>
    <property type="evidence" value="ECO:0007669"/>
    <property type="project" value="InterPro"/>
</dbReference>
<evidence type="ECO:0000256" key="4">
    <source>
        <dbReference type="ARBA" id="ARBA00022833"/>
    </source>
</evidence>
<dbReference type="Gene3D" id="3.30.50.10">
    <property type="entry name" value="Erythroid Transcription Factor GATA-1, subunit A"/>
    <property type="match status" value="1"/>
</dbReference>
<dbReference type="GO" id="GO:0005634">
    <property type="term" value="C:nucleus"/>
    <property type="evidence" value="ECO:0007669"/>
    <property type="project" value="UniProtKB-SubCell"/>
</dbReference>
<dbReference type="OMA" id="GCNEGDR"/>
<evidence type="ECO:0000256" key="7">
    <source>
        <dbReference type="ARBA" id="ARBA00023163"/>
    </source>
</evidence>
<keyword evidence="6" id="KW-0238">DNA-binding</keyword>
<dbReference type="Pfam" id="PF00105">
    <property type="entry name" value="zf-C4"/>
    <property type="match status" value="1"/>
</dbReference>
<sequence length="130" mass="14419">MEAPNYSVLPIIDLEYNPSPAGDRLLLNSPCEVCGDHSSGKHYGNYACDGCAAFFKRSIRLDRHYVCKRGNPGACPIDKVLQNQCRACRLRKCFEVGMKQEAVHPSLSIADVDQLLALKWLPSLTDIVLP</sequence>
<accession>A0A7R8V2G7</accession>
<organism evidence="11 12">
    <name type="scientific">Hermetia illucens</name>
    <name type="common">Black soldier fly</name>
    <dbReference type="NCBI Taxonomy" id="343691"/>
    <lineage>
        <taxon>Eukaryota</taxon>
        <taxon>Metazoa</taxon>
        <taxon>Ecdysozoa</taxon>
        <taxon>Arthropoda</taxon>
        <taxon>Hexapoda</taxon>
        <taxon>Insecta</taxon>
        <taxon>Pterygota</taxon>
        <taxon>Neoptera</taxon>
        <taxon>Endopterygota</taxon>
        <taxon>Diptera</taxon>
        <taxon>Brachycera</taxon>
        <taxon>Stratiomyomorpha</taxon>
        <taxon>Stratiomyidae</taxon>
        <taxon>Hermetiinae</taxon>
        <taxon>Hermetia</taxon>
    </lineage>
</organism>
<keyword evidence="8" id="KW-0675">Receptor</keyword>
<protein>
    <recommendedName>
        <fullName evidence="10">Nuclear receptor domain-containing protein</fullName>
    </recommendedName>
</protein>
<dbReference type="PROSITE" id="PS51030">
    <property type="entry name" value="NUCLEAR_REC_DBD_2"/>
    <property type="match status" value="1"/>
</dbReference>
<evidence type="ECO:0000313" key="11">
    <source>
        <dbReference type="EMBL" id="CAD7091408.1"/>
    </source>
</evidence>
<dbReference type="InterPro" id="IPR001628">
    <property type="entry name" value="Znf_hrmn_rcpt"/>
</dbReference>
<dbReference type="GO" id="GO:0003700">
    <property type="term" value="F:DNA-binding transcription factor activity"/>
    <property type="evidence" value="ECO:0007669"/>
    <property type="project" value="InterPro"/>
</dbReference>
<evidence type="ECO:0000256" key="2">
    <source>
        <dbReference type="ARBA" id="ARBA00022723"/>
    </source>
</evidence>
<evidence type="ECO:0000256" key="1">
    <source>
        <dbReference type="ARBA" id="ARBA00004123"/>
    </source>
</evidence>
<reference evidence="11 12" key="1">
    <citation type="submission" date="2020-11" db="EMBL/GenBank/DDBJ databases">
        <authorList>
            <person name="Wallbank WR R."/>
            <person name="Pardo Diaz C."/>
            <person name="Kozak K."/>
            <person name="Martin S."/>
            <person name="Jiggins C."/>
            <person name="Moest M."/>
            <person name="Warren A I."/>
            <person name="Generalovic N T."/>
            <person name="Byers J.R.P. K."/>
            <person name="Montejo-Kovacevich G."/>
            <person name="Yen C E."/>
        </authorList>
    </citation>
    <scope>NUCLEOTIDE SEQUENCE [LARGE SCALE GENOMIC DNA]</scope>
</reference>
<evidence type="ECO:0000256" key="8">
    <source>
        <dbReference type="ARBA" id="ARBA00023170"/>
    </source>
</evidence>
<gene>
    <name evidence="11" type="ORF">HERILL_LOCUS13825</name>
</gene>
<dbReference type="PRINTS" id="PR00047">
    <property type="entry name" value="STROIDFINGER"/>
</dbReference>
<dbReference type="OrthoDB" id="5771769at2759"/>
<evidence type="ECO:0000256" key="5">
    <source>
        <dbReference type="ARBA" id="ARBA00023015"/>
    </source>
</evidence>
<comment type="subcellular location">
    <subcellularLocation>
        <location evidence="1">Nucleus</location>
    </subcellularLocation>
</comment>
<dbReference type="InParanoid" id="A0A7R8V2G7"/>
<dbReference type="AlphaFoldDB" id="A0A7R8V2G7"/>
<evidence type="ECO:0000256" key="6">
    <source>
        <dbReference type="ARBA" id="ARBA00023125"/>
    </source>
</evidence>
<proteinExistence type="predicted"/>
<keyword evidence="9" id="KW-0539">Nucleus</keyword>
<keyword evidence="12" id="KW-1185">Reference proteome</keyword>
<evidence type="ECO:0000256" key="3">
    <source>
        <dbReference type="ARBA" id="ARBA00022771"/>
    </source>
</evidence>